<dbReference type="EMBL" id="VFQC01000001">
    <property type="protein sequence ID" value="TQN32302.1"/>
    <property type="molecule type" value="Genomic_DNA"/>
</dbReference>
<gene>
    <name evidence="2" type="ORF">FHX37_2253</name>
</gene>
<organism evidence="2 3">
    <name type="scientific">Haloactinospora alba</name>
    <dbReference type="NCBI Taxonomy" id="405555"/>
    <lineage>
        <taxon>Bacteria</taxon>
        <taxon>Bacillati</taxon>
        <taxon>Actinomycetota</taxon>
        <taxon>Actinomycetes</taxon>
        <taxon>Streptosporangiales</taxon>
        <taxon>Nocardiopsidaceae</taxon>
        <taxon>Haloactinospora</taxon>
    </lineage>
</organism>
<feature type="compositionally biased region" description="Low complexity" evidence="1">
    <location>
        <begin position="69"/>
        <end position="84"/>
    </location>
</feature>
<sequence length="106" mass="11824">MLHTHLTGDSQQVTVRLHDEFNALSRLCIERCVHDAWRCAEHLGFRVTTGLVERLARERLHAVLNSEPSPRARVGASASAAAVPESRRESSPGDSRNQPWNGPYVQ</sequence>
<protein>
    <submittedName>
        <fullName evidence="2">Uncharacterized protein</fullName>
    </submittedName>
</protein>
<evidence type="ECO:0000313" key="3">
    <source>
        <dbReference type="Proteomes" id="UP000317422"/>
    </source>
</evidence>
<feature type="region of interest" description="Disordered" evidence="1">
    <location>
        <begin position="65"/>
        <end position="106"/>
    </location>
</feature>
<keyword evidence="3" id="KW-1185">Reference proteome</keyword>
<accession>A0A543NKF4</accession>
<evidence type="ECO:0000256" key="1">
    <source>
        <dbReference type="SAM" id="MobiDB-lite"/>
    </source>
</evidence>
<comment type="caution">
    <text evidence="2">The sequence shown here is derived from an EMBL/GenBank/DDBJ whole genome shotgun (WGS) entry which is preliminary data.</text>
</comment>
<proteinExistence type="predicted"/>
<dbReference type="AlphaFoldDB" id="A0A543NKF4"/>
<evidence type="ECO:0000313" key="2">
    <source>
        <dbReference type="EMBL" id="TQN32302.1"/>
    </source>
</evidence>
<dbReference type="Proteomes" id="UP000317422">
    <property type="component" value="Unassembled WGS sequence"/>
</dbReference>
<reference evidence="2 3" key="1">
    <citation type="submission" date="2019-06" db="EMBL/GenBank/DDBJ databases">
        <title>Sequencing the genomes of 1000 actinobacteria strains.</title>
        <authorList>
            <person name="Klenk H.-P."/>
        </authorList>
    </citation>
    <scope>NUCLEOTIDE SEQUENCE [LARGE SCALE GENOMIC DNA]</scope>
    <source>
        <strain evidence="2 3">DSM 45015</strain>
    </source>
</reference>
<name>A0A543NKF4_9ACTN</name>